<evidence type="ECO:0000256" key="1">
    <source>
        <dbReference type="PROSITE-ProRule" id="PRU00339"/>
    </source>
</evidence>
<feature type="repeat" description="TPR" evidence="1">
    <location>
        <begin position="42"/>
        <end position="75"/>
    </location>
</feature>
<dbReference type="SUPFAM" id="SSF48452">
    <property type="entry name" value="TPR-like"/>
    <property type="match status" value="1"/>
</dbReference>
<protein>
    <submittedName>
        <fullName evidence="2">Tetratricopeptide repeat protein</fullName>
    </submittedName>
</protein>
<organism evidence="2 3">
    <name type="scientific">Acidipila rosea</name>
    <dbReference type="NCBI Taxonomy" id="768535"/>
    <lineage>
        <taxon>Bacteria</taxon>
        <taxon>Pseudomonadati</taxon>
        <taxon>Acidobacteriota</taxon>
        <taxon>Terriglobia</taxon>
        <taxon>Terriglobales</taxon>
        <taxon>Acidobacteriaceae</taxon>
        <taxon>Acidipila</taxon>
    </lineage>
</organism>
<sequence>MSADSERALERYYAALDHFAAGELPAAIGAFRESLLLDPSLLDAMHGLIRALQESGDYDQAIATAHRLAEIDPDDVLAHTSLSILYQHKGMVPEAEAEALKAKLLGWKKQLAGSA</sequence>
<gene>
    <name evidence="2" type="ORF">C7378_1645</name>
</gene>
<dbReference type="PROSITE" id="PS50005">
    <property type="entry name" value="TPR"/>
    <property type="match status" value="1"/>
</dbReference>
<evidence type="ECO:0000313" key="2">
    <source>
        <dbReference type="EMBL" id="TCK74025.1"/>
    </source>
</evidence>
<accession>A0A4R1L759</accession>
<name>A0A4R1L759_9BACT</name>
<reference evidence="2 3" key="1">
    <citation type="submission" date="2019-03" db="EMBL/GenBank/DDBJ databases">
        <title>Genomic Encyclopedia of Type Strains, Phase IV (KMG-IV): sequencing the most valuable type-strain genomes for metagenomic binning, comparative biology and taxonomic classification.</title>
        <authorList>
            <person name="Goeker M."/>
        </authorList>
    </citation>
    <scope>NUCLEOTIDE SEQUENCE [LARGE SCALE GENOMIC DNA]</scope>
    <source>
        <strain evidence="2 3">DSM 103428</strain>
    </source>
</reference>
<dbReference type="InterPro" id="IPR019734">
    <property type="entry name" value="TPR_rpt"/>
</dbReference>
<dbReference type="RefSeq" id="WP_131994467.1">
    <property type="nucleotide sequence ID" value="NZ_SMGK01000002.1"/>
</dbReference>
<evidence type="ECO:0000313" key="3">
    <source>
        <dbReference type="Proteomes" id="UP000295210"/>
    </source>
</evidence>
<dbReference type="Pfam" id="PF14559">
    <property type="entry name" value="TPR_19"/>
    <property type="match status" value="1"/>
</dbReference>
<proteinExistence type="predicted"/>
<keyword evidence="1" id="KW-0802">TPR repeat</keyword>
<comment type="caution">
    <text evidence="2">The sequence shown here is derived from an EMBL/GenBank/DDBJ whole genome shotgun (WGS) entry which is preliminary data.</text>
</comment>
<dbReference type="Proteomes" id="UP000295210">
    <property type="component" value="Unassembled WGS sequence"/>
</dbReference>
<dbReference type="EMBL" id="SMGK01000002">
    <property type="protein sequence ID" value="TCK74025.1"/>
    <property type="molecule type" value="Genomic_DNA"/>
</dbReference>
<dbReference type="OrthoDB" id="120467at2"/>
<dbReference type="AlphaFoldDB" id="A0A4R1L759"/>
<dbReference type="InterPro" id="IPR011990">
    <property type="entry name" value="TPR-like_helical_dom_sf"/>
</dbReference>
<dbReference type="Gene3D" id="1.25.40.10">
    <property type="entry name" value="Tetratricopeptide repeat domain"/>
    <property type="match status" value="1"/>
</dbReference>
<keyword evidence="3" id="KW-1185">Reference proteome</keyword>